<protein>
    <recommendedName>
        <fullName evidence="6">Zn(2)-C6 fungal-type domain-containing protein</fullName>
    </recommendedName>
</protein>
<dbReference type="PANTHER" id="PTHR47660">
    <property type="entry name" value="TRANSCRIPTION FACTOR WITH C2H2 AND ZN(2)-CYS(6) DNA BINDING DOMAIN (EUROFUNG)-RELATED-RELATED"/>
    <property type="match status" value="1"/>
</dbReference>
<keyword evidence="4" id="KW-0804">Transcription</keyword>
<evidence type="ECO:0000256" key="3">
    <source>
        <dbReference type="ARBA" id="ARBA00023015"/>
    </source>
</evidence>
<keyword evidence="2" id="KW-0862">Zinc</keyword>
<dbReference type="GO" id="GO:0000981">
    <property type="term" value="F:DNA-binding transcription factor activity, RNA polymerase II-specific"/>
    <property type="evidence" value="ECO:0007669"/>
    <property type="project" value="InterPro"/>
</dbReference>
<dbReference type="SUPFAM" id="SSF57701">
    <property type="entry name" value="Zn2/Cys6 DNA-binding domain"/>
    <property type="match status" value="1"/>
</dbReference>
<dbReference type="SMART" id="SM00066">
    <property type="entry name" value="GAL4"/>
    <property type="match status" value="1"/>
</dbReference>
<evidence type="ECO:0000313" key="8">
    <source>
        <dbReference type="Proteomes" id="UP000241587"/>
    </source>
</evidence>
<comment type="caution">
    <text evidence="7">The sequence shown here is derived from an EMBL/GenBank/DDBJ whole genome shotgun (WGS) entry which is preliminary data.</text>
</comment>
<organism evidence="7 8">
    <name type="scientific">Fusarium culmorum</name>
    <dbReference type="NCBI Taxonomy" id="5516"/>
    <lineage>
        <taxon>Eukaryota</taxon>
        <taxon>Fungi</taxon>
        <taxon>Dikarya</taxon>
        <taxon>Ascomycota</taxon>
        <taxon>Pezizomycotina</taxon>
        <taxon>Sordariomycetes</taxon>
        <taxon>Hypocreomycetidae</taxon>
        <taxon>Hypocreales</taxon>
        <taxon>Nectriaceae</taxon>
        <taxon>Fusarium</taxon>
    </lineage>
</organism>
<name>A0A2T4H772_FUSCU</name>
<keyword evidence="3" id="KW-0805">Transcription regulation</keyword>
<dbReference type="Pfam" id="PF00172">
    <property type="entry name" value="Zn_clus"/>
    <property type="match status" value="1"/>
</dbReference>
<accession>A0A2T4H772</accession>
<evidence type="ECO:0000256" key="2">
    <source>
        <dbReference type="ARBA" id="ARBA00022833"/>
    </source>
</evidence>
<sequence>MDSFSPLATRKMDRAAASRQKSCNACVRGKRKCDKKTPRCTRCAAKGLDCVYQRLPPGASFHDDDICIADSLNDVPDFDMGFDINNLGGTATISGTSNTSPDSLDRVTTSTIDLDSPSTSPSSTTSWPTTRLLVLSYGVWVTMAAATASWVIIRDLAIFESIEPCMVDINPLDVYDPRSRMGYTVDTITNLYRDFARTRRLPFIHPRLYGSNLPKTLMAAFSAASAYLARTPENKGWVFKLIADMAKEIHREGERASTPAEKLARVQAIVILDSIRMFDGDVTMRATSEREMPQFMAWMFTLKEMEEELKIGDDPAATLLKGSPPQSWEAWLLAESTRRTTVMAFAFVCMISLLKSNEPPCDVMEPNFQFTASKYLWEADSSMAFFRAWQTKPQYPVRNLDFKGVWMHAQPEDVDEFTKLMLTAQMGPDAIDHFMLGHVC</sequence>
<feature type="domain" description="Zn(2)-C6 fungal-type" evidence="6">
    <location>
        <begin position="22"/>
        <end position="52"/>
    </location>
</feature>
<dbReference type="OrthoDB" id="9930022at2759"/>
<dbReference type="AlphaFoldDB" id="A0A2T4H772"/>
<dbReference type="InterPro" id="IPR036864">
    <property type="entry name" value="Zn2-C6_fun-type_DNA-bd_sf"/>
</dbReference>
<dbReference type="PROSITE" id="PS50048">
    <property type="entry name" value="ZN2_CY6_FUNGAL_2"/>
    <property type="match status" value="1"/>
</dbReference>
<dbReference type="Gene3D" id="4.10.240.10">
    <property type="entry name" value="Zn(2)-C6 fungal-type DNA-binding domain"/>
    <property type="match status" value="1"/>
</dbReference>
<evidence type="ECO:0000256" key="4">
    <source>
        <dbReference type="ARBA" id="ARBA00023163"/>
    </source>
</evidence>
<evidence type="ECO:0000259" key="6">
    <source>
        <dbReference type="PROSITE" id="PS50048"/>
    </source>
</evidence>
<dbReference type="EMBL" id="PVEM01000001">
    <property type="protein sequence ID" value="PTD11656.1"/>
    <property type="molecule type" value="Genomic_DNA"/>
</dbReference>
<dbReference type="Proteomes" id="UP000241587">
    <property type="component" value="Unassembled WGS sequence"/>
</dbReference>
<keyword evidence="5" id="KW-0539">Nucleus</keyword>
<keyword evidence="1" id="KW-0479">Metal-binding</keyword>
<dbReference type="PANTHER" id="PTHR47660:SF3">
    <property type="entry name" value="FINGER DOMAIN PROTEIN, PUTATIVE (AFU_ORTHOLOGUE AFUA_4G03310)-RELATED"/>
    <property type="match status" value="1"/>
</dbReference>
<evidence type="ECO:0000256" key="5">
    <source>
        <dbReference type="ARBA" id="ARBA00023242"/>
    </source>
</evidence>
<dbReference type="OMA" id="AWREKPQ"/>
<proteinExistence type="predicted"/>
<dbReference type="InterPro" id="IPR001138">
    <property type="entry name" value="Zn2Cys6_DnaBD"/>
</dbReference>
<gene>
    <name evidence="7" type="ORF">FCULG_00003868</name>
</gene>
<dbReference type="GO" id="GO:0008270">
    <property type="term" value="F:zinc ion binding"/>
    <property type="evidence" value="ECO:0007669"/>
    <property type="project" value="InterPro"/>
</dbReference>
<keyword evidence="8" id="KW-1185">Reference proteome</keyword>
<reference evidence="7 8" key="1">
    <citation type="submission" date="2018-02" db="EMBL/GenBank/DDBJ databases">
        <title>Fusarium culmorum secondary metabolites in fungal-bacterial-plant interactions.</title>
        <authorList>
            <person name="Schmidt R."/>
        </authorList>
    </citation>
    <scope>NUCLEOTIDE SEQUENCE [LARGE SCALE GENOMIC DNA]</scope>
    <source>
        <strain evidence="7 8">PV</strain>
    </source>
</reference>
<evidence type="ECO:0000313" key="7">
    <source>
        <dbReference type="EMBL" id="PTD11656.1"/>
    </source>
</evidence>
<evidence type="ECO:0000256" key="1">
    <source>
        <dbReference type="ARBA" id="ARBA00022723"/>
    </source>
</evidence>
<dbReference type="CDD" id="cd00067">
    <property type="entry name" value="GAL4"/>
    <property type="match status" value="1"/>
</dbReference>